<name>A0A067PLR9_9AGAM</name>
<gene>
    <name evidence="2" type="ORF">JAAARDRAFT_198798</name>
</gene>
<reference evidence="3" key="1">
    <citation type="journal article" date="2014" name="Proc. Natl. Acad. Sci. U.S.A.">
        <title>Extensive sampling of basidiomycete genomes demonstrates inadequacy of the white-rot/brown-rot paradigm for wood decay fungi.</title>
        <authorList>
            <person name="Riley R."/>
            <person name="Salamov A.A."/>
            <person name="Brown D.W."/>
            <person name="Nagy L.G."/>
            <person name="Floudas D."/>
            <person name="Held B.W."/>
            <person name="Levasseur A."/>
            <person name="Lombard V."/>
            <person name="Morin E."/>
            <person name="Otillar R."/>
            <person name="Lindquist E.A."/>
            <person name="Sun H."/>
            <person name="LaButti K.M."/>
            <person name="Schmutz J."/>
            <person name="Jabbour D."/>
            <person name="Luo H."/>
            <person name="Baker S.E."/>
            <person name="Pisabarro A.G."/>
            <person name="Walton J.D."/>
            <person name="Blanchette R.A."/>
            <person name="Henrissat B."/>
            <person name="Martin F."/>
            <person name="Cullen D."/>
            <person name="Hibbett D.S."/>
            <person name="Grigoriev I.V."/>
        </authorList>
    </citation>
    <scope>NUCLEOTIDE SEQUENCE [LARGE SCALE GENOMIC DNA]</scope>
    <source>
        <strain evidence="3">MUCL 33604</strain>
    </source>
</reference>
<dbReference type="AlphaFoldDB" id="A0A067PLR9"/>
<keyword evidence="3" id="KW-1185">Reference proteome</keyword>
<evidence type="ECO:0000256" key="1">
    <source>
        <dbReference type="SAM" id="MobiDB-lite"/>
    </source>
</evidence>
<organism evidence="2 3">
    <name type="scientific">Jaapia argillacea MUCL 33604</name>
    <dbReference type="NCBI Taxonomy" id="933084"/>
    <lineage>
        <taxon>Eukaryota</taxon>
        <taxon>Fungi</taxon>
        <taxon>Dikarya</taxon>
        <taxon>Basidiomycota</taxon>
        <taxon>Agaricomycotina</taxon>
        <taxon>Agaricomycetes</taxon>
        <taxon>Agaricomycetidae</taxon>
        <taxon>Jaapiales</taxon>
        <taxon>Jaapiaceae</taxon>
        <taxon>Jaapia</taxon>
    </lineage>
</organism>
<dbReference type="InParanoid" id="A0A067PLR9"/>
<evidence type="ECO:0000313" key="2">
    <source>
        <dbReference type="EMBL" id="KDQ51922.1"/>
    </source>
</evidence>
<dbReference type="EMBL" id="KL197744">
    <property type="protein sequence ID" value="KDQ51922.1"/>
    <property type="molecule type" value="Genomic_DNA"/>
</dbReference>
<dbReference type="Proteomes" id="UP000027265">
    <property type="component" value="Unassembled WGS sequence"/>
</dbReference>
<feature type="region of interest" description="Disordered" evidence="1">
    <location>
        <begin position="49"/>
        <end position="77"/>
    </location>
</feature>
<evidence type="ECO:0000313" key="3">
    <source>
        <dbReference type="Proteomes" id="UP000027265"/>
    </source>
</evidence>
<sequence length="291" mass="32072">MVSIVWWGYAIWGGSVDVEDGDLMSVIDDVQWVLRSMLESNTSRLVDDNEVAPSPVVSKGNRKRCSTSEAGGEGVAPKKKRFVHNLEAPLKLPTQLVLSPHLEDTKLSSGSDPARTSPIRGVHEDEILADVSQSTSLLAITIPSTNANSSTTPADHPAHLVVLPEHILSLMVTLNHPPPDNIPNKVHTPLIFRTWRDRMVELVSELCLEEGDEWEDALHSGLSLNYISKLVPMLDRIIACMAEFQGLSKFWAAEVTRLKHEHKRIIAVYQASLHHWCAVGVGVVPASEILI</sequence>
<accession>A0A067PLR9</accession>
<proteinExistence type="predicted"/>
<dbReference type="HOGENOM" id="CLU_956650_0_0_1"/>
<protein>
    <submittedName>
        <fullName evidence="2">Uncharacterized protein</fullName>
    </submittedName>
</protein>